<protein>
    <submittedName>
        <fullName evidence="1">Uncharacterized protein</fullName>
    </submittedName>
</protein>
<name>W2YRX4_PHYNI</name>
<organism evidence="1 2">
    <name type="scientific">Phytophthora nicotianae P10297</name>
    <dbReference type="NCBI Taxonomy" id="1317064"/>
    <lineage>
        <taxon>Eukaryota</taxon>
        <taxon>Sar</taxon>
        <taxon>Stramenopiles</taxon>
        <taxon>Oomycota</taxon>
        <taxon>Peronosporomycetes</taxon>
        <taxon>Peronosporales</taxon>
        <taxon>Peronosporaceae</taxon>
        <taxon>Phytophthora</taxon>
    </lineage>
</organism>
<dbReference type="Proteomes" id="UP000018948">
    <property type="component" value="Unassembled WGS sequence"/>
</dbReference>
<evidence type="ECO:0000313" key="2">
    <source>
        <dbReference type="Proteomes" id="UP000018948"/>
    </source>
</evidence>
<comment type="caution">
    <text evidence="1">The sequence shown here is derived from an EMBL/GenBank/DDBJ whole genome shotgun (WGS) entry which is preliminary data.</text>
</comment>
<feature type="non-terminal residue" evidence="1">
    <location>
        <position position="1"/>
    </location>
</feature>
<dbReference type="AlphaFoldDB" id="W2YRX4"/>
<dbReference type="EMBL" id="ANIY01003096">
    <property type="protein sequence ID" value="ETP37403.1"/>
    <property type="molecule type" value="Genomic_DNA"/>
</dbReference>
<sequence>FLSSPKETSSVRCKGGLPSSIQDNTRAADLSGNVLTAFTALTSVLQRQRDVKSWLIYQ</sequence>
<gene>
    <name evidence="1" type="ORF">F442_14789</name>
</gene>
<proteinExistence type="predicted"/>
<evidence type="ECO:0000313" key="1">
    <source>
        <dbReference type="EMBL" id="ETP37403.1"/>
    </source>
</evidence>
<accession>W2YRX4</accession>
<reference evidence="1 2" key="1">
    <citation type="submission" date="2013-11" db="EMBL/GenBank/DDBJ databases">
        <title>The Genome Sequence of Phytophthora parasitica P10297.</title>
        <authorList>
            <consortium name="The Broad Institute Genomics Platform"/>
            <person name="Russ C."/>
            <person name="Tyler B."/>
            <person name="Panabieres F."/>
            <person name="Shan W."/>
            <person name="Tripathy S."/>
            <person name="Grunwald N."/>
            <person name="Machado M."/>
            <person name="Johnson C.S."/>
            <person name="Walker B."/>
            <person name="Young S.K."/>
            <person name="Zeng Q."/>
            <person name="Gargeya S."/>
            <person name="Fitzgerald M."/>
            <person name="Haas B."/>
            <person name="Abouelleil A."/>
            <person name="Allen A.W."/>
            <person name="Alvarado L."/>
            <person name="Arachchi H.M."/>
            <person name="Berlin A.M."/>
            <person name="Chapman S.B."/>
            <person name="Gainer-Dewar J."/>
            <person name="Goldberg J."/>
            <person name="Griggs A."/>
            <person name="Gujja S."/>
            <person name="Hansen M."/>
            <person name="Howarth C."/>
            <person name="Imamovic A."/>
            <person name="Ireland A."/>
            <person name="Larimer J."/>
            <person name="McCowan C."/>
            <person name="Murphy C."/>
            <person name="Pearson M."/>
            <person name="Poon T.W."/>
            <person name="Priest M."/>
            <person name="Roberts A."/>
            <person name="Saif S."/>
            <person name="Shea T."/>
            <person name="Sisk P."/>
            <person name="Sykes S."/>
            <person name="Wortman J."/>
            <person name="Nusbaum C."/>
            <person name="Birren B."/>
        </authorList>
    </citation>
    <scope>NUCLEOTIDE SEQUENCE [LARGE SCALE GENOMIC DNA]</scope>
    <source>
        <strain evidence="1 2">P10297</strain>
    </source>
</reference>